<evidence type="ECO:0000256" key="4">
    <source>
        <dbReference type="ARBA" id="ARBA00022801"/>
    </source>
</evidence>
<comment type="caution">
    <text evidence="7">The sequence shown here is derived from an EMBL/GenBank/DDBJ whole genome shotgun (WGS) entry which is preliminary data.</text>
</comment>
<keyword evidence="4" id="KW-0378">Hydrolase</keyword>
<evidence type="ECO:0000256" key="6">
    <source>
        <dbReference type="SAM" id="SignalP"/>
    </source>
</evidence>
<proteinExistence type="inferred from homology"/>
<organism evidence="7 8">
    <name type="scientific">Cladorrhinum samala</name>
    <dbReference type="NCBI Taxonomy" id="585594"/>
    <lineage>
        <taxon>Eukaryota</taxon>
        <taxon>Fungi</taxon>
        <taxon>Dikarya</taxon>
        <taxon>Ascomycota</taxon>
        <taxon>Pezizomycotina</taxon>
        <taxon>Sordariomycetes</taxon>
        <taxon>Sordariomycetidae</taxon>
        <taxon>Sordariales</taxon>
        <taxon>Podosporaceae</taxon>
        <taxon>Cladorrhinum</taxon>
    </lineage>
</organism>
<dbReference type="GO" id="GO:0008239">
    <property type="term" value="F:dipeptidyl-peptidase activity"/>
    <property type="evidence" value="ECO:0007669"/>
    <property type="project" value="TreeGrafter"/>
</dbReference>
<dbReference type="Gene3D" id="3.40.50.1820">
    <property type="entry name" value="alpha/beta hydrolase"/>
    <property type="match status" value="2"/>
</dbReference>
<evidence type="ECO:0000313" key="7">
    <source>
        <dbReference type="EMBL" id="KAK4465445.1"/>
    </source>
</evidence>
<dbReference type="GO" id="GO:0006508">
    <property type="term" value="P:proteolysis"/>
    <property type="evidence" value="ECO:0007669"/>
    <property type="project" value="UniProtKB-KW"/>
</dbReference>
<dbReference type="PANTHER" id="PTHR11010">
    <property type="entry name" value="PROTEASE S28 PRO-X CARBOXYPEPTIDASE-RELATED"/>
    <property type="match status" value="1"/>
</dbReference>
<keyword evidence="8" id="KW-1185">Reference proteome</keyword>
<keyword evidence="3 6" id="KW-0732">Signal</keyword>
<dbReference type="Proteomes" id="UP001321749">
    <property type="component" value="Unassembled WGS sequence"/>
</dbReference>
<name>A0AAV9HWW7_9PEZI</name>
<dbReference type="InterPro" id="IPR008758">
    <property type="entry name" value="Peptidase_S28"/>
</dbReference>
<dbReference type="AlphaFoldDB" id="A0AAV9HWW7"/>
<evidence type="ECO:0000256" key="3">
    <source>
        <dbReference type="ARBA" id="ARBA00022729"/>
    </source>
</evidence>
<accession>A0AAV9HWW7</accession>
<dbReference type="FunFam" id="3.40.50.1820:FF:000251">
    <property type="entry name" value="Extracelular serine carboxypeptidase, putative"/>
    <property type="match status" value="1"/>
</dbReference>
<feature type="signal peptide" evidence="6">
    <location>
        <begin position="1"/>
        <end position="23"/>
    </location>
</feature>
<sequence>MAPFRGVVRWLVGVSCAVQVASGVGHGAFRTSLTLKDFKEQLAQQEEQNARVRARDSNQDLELLYPPHTIQVPIDHFHNDSIYEPHVDGTFALHYWFDASHYRKGGPVIVLQGGETDGVGRLPFLQKGIVAKLAQATNGLGVILEHRYYGRSVPTPDLSTDNLRFLTTDQALADQAYFAQHVVFPGLEHLNLTSHNTPYVAYGGSYAGAFVAFLRKLYPDVYWGAIASSGVPEAIYDYWEYYEAARIYAPKDCVAVTQKLTHMVDNILLNKANAPYIQRLKTAFGLGNLTRSDDFANTISSGIAGLQGLNWDPAINSTDFGVYCANITSSSVIDPATAGLESEARELLTAGGYASEVDALAPRLLNYIAYVNATAVAGCRRQQSRSPSLTQDGCFTNYNSTFYAQHDLKQTWRLWAYQYCFEWGYLQTGSGVPESQLPLISRLIDIPFLSTVCREAFNITTPSQVERINKHGGVNISYPRLAHVDGEWDPWRAASPHRIGLPERESTVSEPFILIDRGVHHWDENGLFPNETTSKLPPKAVKHAQKEEVAFVKEWVKEWHKTKGRGHCRPVPKGGKY</sequence>
<dbReference type="InterPro" id="IPR029058">
    <property type="entry name" value="AB_hydrolase_fold"/>
</dbReference>
<dbReference type="SUPFAM" id="SSF53474">
    <property type="entry name" value="alpha/beta-Hydrolases"/>
    <property type="match status" value="1"/>
</dbReference>
<protein>
    <submittedName>
        <fullName evidence="7">Serine protease EDA2</fullName>
    </submittedName>
</protein>
<evidence type="ECO:0000256" key="2">
    <source>
        <dbReference type="ARBA" id="ARBA00022670"/>
    </source>
</evidence>
<keyword evidence="2 7" id="KW-0645">Protease</keyword>
<reference evidence="7" key="1">
    <citation type="journal article" date="2023" name="Mol. Phylogenet. Evol.">
        <title>Genome-scale phylogeny and comparative genomics of the fungal order Sordariales.</title>
        <authorList>
            <person name="Hensen N."/>
            <person name="Bonometti L."/>
            <person name="Westerberg I."/>
            <person name="Brannstrom I.O."/>
            <person name="Guillou S."/>
            <person name="Cros-Aarteil S."/>
            <person name="Calhoun S."/>
            <person name="Haridas S."/>
            <person name="Kuo A."/>
            <person name="Mondo S."/>
            <person name="Pangilinan J."/>
            <person name="Riley R."/>
            <person name="LaButti K."/>
            <person name="Andreopoulos B."/>
            <person name="Lipzen A."/>
            <person name="Chen C."/>
            <person name="Yan M."/>
            <person name="Daum C."/>
            <person name="Ng V."/>
            <person name="Clum A."/>
            <person name="Steindorff A."/>
            <person name="Ohm R.A."/>
            <person name="Martin F."/>
            <person name="Silar P."/>
            <person name="Natvig D.O."/>
            <person name="Lalanne C."/>
            <person name="Gautier V."/>
            <person name="Ament-Velasquez S.L."/>
            <person name="Kruys A."/>
            <person name="Hutchinson M.I."/>
            <person name="Powell A.J."/>
            <person name="Barry K."/>
            <person name="Miller A.N."/>
            <person name="Grigoriev I.V."/>
            <person name="Debuchy R."/>
            <person name="Gladieux P."/>
            <person name="Hiltunen Thoren M."/>
            <person name="Johannesson H."/>
        </authorList>
    </citation>
    <scope>NUCLEOTIDE SEQUENCE</scope>
    <source>
        <strain evidence="7">PSN324</strain>
    </source>
</reference>
<dbReference type="PANTHER" id="PTHR11010:SF117">
    <property type="entry name" value="SERINE PROTEASE 16"/>
    <property type="match status" value="1"/>
</dbReference>
<dbReference type="EMBL" id="MU864939">
    <property type="protein sequence ID" value="KAK4465445.1"/>
    <property type="molecule type" value="Genomic_DNA"/>
</dbReference>
<evidence type="ECO:0000256" key="5">
    <source>
        <dbReference type="ARBA" id="ARBA00023180"/>
    </source>
</evidence>
<dbReference type="GO" id="GO:0070008">
    <property type="term" value="F:serine-type exopeptidase activity"/>
    <property type="evidence" value="ECO:0007669"/>
    <property type="project" value="InterPro"/>
</dbReference>
<evidence type="ECO:0000256" key="1">
    <source>
        <dbReference type="ARBA" id="ARBA00011079"/>
    </source>
</evidence>
<reference evidence="7" key="2">
    <citation type="submission" date="2023-06" db="EMBL/GenBank/DDBJ databases">
        <authorList>
            <consortium name="Lawrence Berkeley National Laboratory"/>
            <person name="Mondo S.J."/>
            <person name="Hensen N."/>
            <person name="Bonometti L."/>
            <person name="Westerberg I."/>
            <person name="Brannstrom I.O."/>
            <person name="Guillou S."/>
            <person name="Cros-Aarteil S."/>
            <person name="Calhoun S."/>
            <person name="Haridas S."/>
            <person name="Kuo A."/>
            <person name="Pangilinan J."/>
            <person name="Riley R."/>
            <person name="Labutti K."/>
            <person name="Andreopoulos B."/>
            <person name="Lipzen A."/>
            <person name="Chen C."/>
            <person name="Yanf M."/>
            <person name="Daum C."/>
            <person name="Ng V."/>
            <person name="Clum A."/>
            <person name="Steindorff A."/>
            <person name="Ohm R."/>
            <person name="Martin F."/>
            <person name="Silar P."/>
            <person name="Natvig D."/>
            <person name="Lalanne C."/>
            <person name="Gautier V."/>
            <person name="Ament-Velasquez S.L."/>
            <person name="Kruys A."/>
            <person name="Hutchinson M.I."/>
            <person name="Powell A.J."/>
            <person name="Barry K."/>
            <person name="Miller A.N."/>
            <person name="Grigoriev I.V."/>
            <person name="Debuchy R."/>
            <person name="Gladieux P."/>
            <person name="Thoren M.H."/>
            <person name="Johannesson H."/>
        </authorList>
    </citation>
    <scope>NUCLEOTIDE SEQUENCE</scope>
    <source>
        <strain evidence="7">PSN324</strain>
    </source>
</reference>
<keyword evidence="5" id="KW-0325">Glycoprotein</keyword>
<gene>
    <name evidence="7" type="ORF">QBC42DRAFT_218564</name>
</gene>
<comment type="similarity">
    <text evidence="1">Belongs to the peptidase S28 family.</text>
</comment>
<evidence type="ECO:0000313" key="8">
    <source>
        <dbReference type="Proteomes" id="UP001321749"/>
    </source>
</evidence>
<dbReference type="Pfam" id="PF05577">
    <property type="entry name" value="Peptidase_S28"/>
    <property type="match status" value="1"/>
</dbReference>
<feature type="chain" id="PRO_5043552662" evidence="6">
    <location>
        <begin position="24"/>
        <end position="577"/>
    </location>
</feature>